<dbReference type="Proteomes" id="UP000095651">
    <property type="component" value="Unassembled WGS sequence"/>
</dbReference>
<evidence type="ECO:0000313" key="12">
    <source>
        <dbReference type="EMBL" id="CUP07667.1"/>
    </source>
</evidence>
<dbReference type="GO" id="GO:0005829">
    <property type="term" value="C:cytosol"/>
    <property type="evidence" value="ECO:0007669"/>
    <property type="project" value="TreeGrafter"/>
</dbReference>
<sequence>MAVVTFTQENFDQEVLKSSDIAIVDFWATWCGPCKMFSPIIDEIAEENHPGLKVGKVNVDEQPDLAGQYRVMSIPTLLVFKGGKVVATSVGVQSKKAVLDMVEKAR</sequence>
<dbReference type="InterPro" id="IPR005746">
    <property type="entry name" value="Thioredoxin"/>
</dbReference>
<dbReference type="InterPro" id="IPR036249">
    <property type="entry name" value="Thioredoxin-like_sf"/>
</dbReference>
<evidence type="ECO:0000313" key="16">
    <source>
        <dbReference type="Proteomes" id="UP000095651"/>
    </source>
</evidence>
<evidence type="ECO:0000313" key="14">
    <source>
        <dbReference type="EMBL" id="RGI98442.1"/>
    </source>
</evidence>
<evidence type="ECO:0000256" key="7">
    <source>
        <dbReference type="NCBIfam" id="TIGR01068"/>
    </source>
</evidence>
<protein>
    <recommendedName>
        <fullName evidence="2 7">Thioredoxin</fullName>
    </recommendedName>
</protein>
<dbReference type="PROSITE" id="PS00194">
    <property type="entry name" value="THIOREDOXIN_1"/>
    <property type="match status" value="1"/>
</dbReference>
<evidence type="ECO:0000256" key="9">
    <source>
        <dbReference type="PIRSR" id="PIRSR000077-1"/>
    </source>
</evidence>
<keyword evidence="5 10" id="KW-1015">Disulfide bond</keyword>
<dbReference type="InterPro" id="IPR017937">
    <property type="entry name" value="Thioredoxin_CS"/>
</dbReference>
<organism evidence="12 16">
    <name type="scientific">Hungatella hathewayi</name>
    <dbReference type="NCBI Taxonomy" id="154046"/>
    <lineage>
        <taxon>Bacteria</taxon>
        <taxon>Bacillati</taxon>
        <taxon>Bacillota</taxon>
        <taxon>Clostridia</taxon>
        <taxon>Lachnospirales</taxon>
        <taxon>Lachnospiraceae</taxon>
        <taxon>Hungatella</taxon>
    </lineage>
</organism>
<dbReference type="EMBL" id="CYZE01000017">
    <property type="protein sequence ID" value="CUP07667.1"/>
    <property type="molecule type" value="Genomic_DNA"/>
</dbReference>
<feature type="site" description="Contributes to redox potential value" evidence="9">
    <location>
        <position position="33"/>
    </location>
</feature>
<gene>
    <name evidence="13" type="primary">trxA</name>
    <name evidence="13" type="ORF">DWX31_28840</name>
    <name evidence="15" type="ORF">DXC39_18685</name>
    <name evidence="14" type="ORF">DXD79_25680</name>
    <name evidence="12" type="ORF">ERS852407_04898</name>
</gene>
<evidence type="ECO:0000256" key="8">
    <source>
        <dbReference type="PIRNR" id="PIRNR000077"/>
    </source>
</evidence>
<dbReference type="Proteomes" id="UP000261023">
    <property type="component" value="Unassembled WGS sequence"/>
</dbReference>
<feature type="active site" description="Nucleophile" evidence="9">
    <location>
        <position position="34"/>
    </location>
</feature>
<dbReference type="PROSITE" id="PS51352">
    <property type="entry name" value="THIOREDOXIN_2"/>
    <property type="match status" value="1"/>
</dbReference>
<evidence type="ECO:0000256" key="10">
    <source>
        <dbReference type="PIRSR" id="PIRSR000077-4"/>
    </source>
</evidence>
<feature type="domain" description="Thioredoxin" evidence="11">
    <location>
        <begin position="1"/>
        <end position="106"/>
    </location>
</feature>
<reference evidence="12 16" key="1">
    <citation type="submission" date="2015-09" db="EMBL/GenBank/DDBJ databases">
        <authorList>
            <consortium name="Pathogen Informatics"/>
        </authorList>
    </citation>
    <scope>NUCLEOTIDE SEQUENCE [LARGE SCALE GENOMIC DNA]</scope>
    <source>
        <strain evidence="12 16">2789STDY5608850</strain>
    </source>
</reference>
<feature type="active site" description="Nucleophile" evidence="9">
    <location>
        <position position="31"/>
    </location>
</feature>
<keyword evidence="4" id="KW-0249">Electron transport</keyword>
<evidence type="ECO:0000313" key="15">
    <source>
        <dbReference type="EMBL" id="RGM01698.1"/>
    </source>
</evidence>
<dbReference type="InterPro" id="IPR013766">
    <property type="entry name" value="Thioredoxin_domain"/>
</dbReference>
<dbReference type="SUPFAM" id="SSF52833">
    <property type="entry name" value="Thioredoxin-like"/>
    <property type="match status" value="1"/>
</dbReference>
<dbReference type="PANTHER" id="PTHR45663">
    <property type="entry name" value="GEO12009P1"/>
    <property type="match status" value="1"/>
</dbReference>
<dbReference type="OrthoDB" id="9790390at2"/>
<evidence type="ECO:0000256" key="3">
    <source>
        <dbReference type="ARBA" id="ARBA00022448"/>
    </source>
</evidence>
<dbReference type="Gene3D" id="3.40.30.10">
    <property type="entry name" value="Glutaredoxin"/>
    <property type="match status" value="1"/>
</dbReference>
<evidence type="ECO:0000256" key="4">
    <source>
        <dbReference type="ARBA" id="ARBA00022982"/>
    </source>
</evidence>
<dbReference type="NCBIfam" id="TIGR01068">
    <property type="entry name" value="thioredoxin"/>
    <property type="match status" value="1"/>
</dbReference>
<dbReference type="EMBL" id="QTJW01000028">
    <property type="protein sequence ID" value="RGD67195.1"/>
    <property type="molecule type" value="Genomic_DNA"/>
</dbReference>
<dbReference type="Proteomes" id="UP000263014">
    <property type="component" value="Unassembled WGS sequence"/>
</dbReference>
<evidence type="ECO:0000256" key="5">
    <source>
        <dbReference type="ARBA" id="ARBA00023157"/>
    </source>
</evidence>
<evidence type="ECO:0000313" key="17">
    <source>
        <dbReference type="Proteomes" id="UP000261023"/>
    </source>
</evidence>
<feature type="site" description="Contributes to redox potential value" evidence="9">
    <location>
        <position position="32"/>
    </location>
</feature>
<dbReference type="Pfam" id="PF00085">
    <property type="entry name" value="Thioredoxin"/>
    <property type="match status" value="1"/>
</dbReference>
<comment type="similarity">
    <text evidence="1 8">Belongs to the thioredoxin family.</text>
</comment>
<dbReference type="FunFam" id="3.40.30.10:FF:000001">
    <property type="entry name" value="Thioredoxin"/>
    <property type="match status" value="1"/>
</dbReference>
<reference evidence="17 18" key="2">
    <citation type="submission" date="2018-08" db="EMBL/GenBank/DDBJ databases">
        <title>A genome reference for cultivated species of the human gut microbiota.</title>
        <authorList>
            <person name="Zou Y."/>
            <person name="Xue W."/>
            <person name="Luo G."/>
        </authorList>
    </citation>
    <scope>NUCLEOTIDE SEQUENCE [LARGE SCALE GENOMIC DNA]</scope>
    <source>
        <strain evidence="13 17">AF19-13AC</strain>
        <strain evidence="15 18">TF05-11AC</strain>
        <strain evidence="14 19">TM09-12</strain>
    </source>
</reference>
<dbReference type="GO" id="GO:0045454">
    <property type="term" value="P:cell redox homeostasis"/>
    <property type="evidence" value="ECO:0007669"/>
    <property type="project" value="TreeGrafter"/>
</dbReference>
<name>A0A174KC45_9FIRM</name>
<keyword evidence="6 10" id="KW-0676">Redox-active center</keyword>
<evidence type="ECO:0000256" key="6">
    <source>
        <dbReference type="ARBA" id="ARBA00023284"/>
    </source>
</evidence>
<dbReference type="AlphaFoldDB" id="A0A174KC45"/>
<evidence type="ECO:0000256" key="1">
    <source>
        <dbReference type="ARBA" id="ARBA00008987"/>
    </source>
</evidence>
<dbReference type="RefSeq" id="WP_002605134.1">
    <property type="nucleotide sequence ID" value="NZ_CABIXC010000017.1"/>
</dbReference>
<dbReference type="EMBL" id="QSON01000016">
    <property type="protein sequence ID" value="RGI98442.1"/>
    <property type="molecule type" value="Genomic_DNA"/>
</dbReference>
<dbReference type="EMBL" id="QSSQ01000021">
    <property type="protein sequence ID" value="RGM01698.1"/>
    <property type="molecule type" value="Genomic_DNA"/>
</dbReference>
<dbReference type="PIRSF" id="PIRSF000077">
    <property type="entry name" value="Thioredoxin"/>
    <property type="match status" value="1"/>
</dbReference>
<evidence type="ECO:0000313" key="13">
    <source>
        <dbReference type="EMBL" id="RGD67195.1"/>
    </source>
</evidence>
<dbReference type="Proteomes" id="UP000261257">
    <property type="component" value="Unassembled WGS sequence"/>
</dbReference>
<evidence type="ECO:0000313" key="19">
    <source>
        <dbReference type="Proteomes" id="UP000263014"/>
    </source>
</evidence>
<feature type="site" description="Deprotonates C-terminal active site Cys" evidence="9">
    <location>
        <position position="25"/>
    </location>
</feature>
<dbReference type="PANTHER" id="PTHR45663:SF11">
    <property type="entry name" value="GEO12009P1"/>
    <property type="match status" value="1"/>
</dbReference>
<feature type="disulfide bond" description="Redox-active" evidence="10">
    <location>
        <begin position="31"/>
        <end position="34"/>
    </location>
</feature>
<evidence type="ECO:0000259" key="11">
    <source>
        <dbReference type="PROSITE" id="PS51352"/>
    </source>
</evidence>
<evidence type="ECO:0000313" key="18">
    <source>
        <dbReference type="Proteomes" id="UP000261257"/>
    </source>
</evidence>
<proteinExistence type="inferred from homology"/>
<accession>A0A174KC45</accession>
<dbReference type="PRINTS" id="PR00421">
    <property type="entry name" value="THIOREDOXIN"/>
</dbReference>
<evidence type="ECO:0000256" key="2">
    <source>
        <dbReference type="ARBA" id="ARBA00020570"/>
    </source>
</evidence>
<dbReference type="GO" id="GO:0015035">
    <property type="term" value="F:protein-disulfide reductase activity"/>
    <property type="evidence" value="ECO:0007669"/>
    <property type="project" value="UniProtKB-UniRule"/>
</dbReference>
<dbReference type="CDD" id="cd02947">
    <property type="entry name" value="TRX_family"/>
    <property type="match status" value="1"/>
</dbReference>
<keyword evidence="3" id="KW-0813">Transport</keyword>